<name>A0ABV8BM79_9PSEU</name>
<reference evidence="3" key="1">
    <citation type="journal article" date="2019" name="Int. J. Syst. Evol. Microbiol.">
        <title>The Global Catalogue of Microorganisms (GCM) 10K type strain sequencing project: providing services to taxonomists for standard genome sequencing and annotation.</title>
        <authorList>
            <consortium name="The Broad Institute Genomics Platform"/>
            <consortium name="The Broad Institute Genome Sequencing Center for Infectious Disease"/>
            <person name="Wu L."/>
            <person name="Ma J."/>
        </authorList>
    </citation>
    <scope>NUCLEOTIDE SEQUENCE [LARGE SCALE GENOMIC DNA]</scope>
    <source>
        <strain evidence="3">CGMCC 4.7405</strain>
    </source>
</reference>
<feature type="chain" id="PRO_5046949351" description="Secreted protein" evidence="1">
    <location>
        <begin position="25"/>
        <end position="143"/>
    </location>
</feature>
<evidence type="ECO:0000313" key="2">
    <source>
        <dbReference type="EMBL" id="MFC3890679.1"/>
    </source>
</evidence>
<organism evidence="2 3">
    <name type="scientific">Lentzea rhizosphaerae</name>
    <dbReference type="NCBI Taxonomy" id="2041025"/>
    <lineage>
        <taxon>Bacteria</taxon>
        <taxon>Bacillati</taxon>
        <taxon>Actinomycetota</taxon>
        <taxon>Actinomycetes</taxon>
        <taxon>Pseudonocardiales</taxon>
        <taxon>Pseudonocardiaceae</taxon>
        <taxon>Lentzea</taxon>
    </lineage>
</organism>
<sequence length="143" mass="15390">MATGKLKFGAVGAVAAALASTLLAGQPAAAQTGGPSVLADRSCRVTQWICVTAPLWVPAGATPHIATTGIPWNAPWEPGQPEPVNSFVLIRYMDGPGDPEIVRDNKKRGEEHDRWFSGWRAGNYRAELHCPYQCPGAMLYFDN</sequence>
<protein>
    <recommendedName>
        <fullName evidence="4">Secreted protein</fullName>
    </recommendedName>
</protein>
<accession>A0ABV8BM79</accession>
<evidence type="ECO:0008006" key="4">
    <source>
        <dbReference type="Google" id="ProtNLM"/>
    </source>
</evidence>
<keyword evidence="1" id="KW-0732">Signal</keyword>
<feature type="signal peptide" evidence="1">
    <location>
        <begin position="1"/>
        <end position="24"/>
    </location>
</feature>
<evidence type="ECO:0000313" key="3">
    <source>
        <dbReference type="Proteomes" id="UP001595690"/>
    </source>
</evidence>
<comment type="caution">
    <text evidence="2">The sequence shown here is derived from an EMBL/GenBank/DDBJ whole genome shotgun (WGS) entry which is preliminary data.</text>
</comment>
<proteinExistence type="predicted"/>
<gene>
    <name evidence="2" type="ORF">ACFOWZ_04280</name>
</gene>
<keyword evidence="3" id="KW-1185">Reference proteome</keyword>
<evidence type="ECO:0000256" key="1">
    <source>
        <dbReference type="SAM" id="SignalP"/>
    </source>
</evidence>
<dbReference type="EMBL" id="JBHRZI010000005">
    <property type="protein sequence ID" value="MFC3890679.1"/>
    <property type="molecule type" value="Genomic_DNA"/>
</dbReference>
<dbReference type="RefSeq" id="WP_382368963.1">
    <property type="nucleotide sequence ID" value="NZ_JBHRZI010000005.1"/>
</dbReference>
<dbReference type="Proteomes" id="UP001595690">
    <property type="component" value="Unassembled WGS sequence"/>
</dbReference>